<keyword evidence="5" id="KW-0328">Glycosyltransferase</keyword>
<dbReference type="GO" id="GO:0004577">
    <property type="term" value="F:N-acetylglucosaminyldiphosphodolichol N-acetylglucosaminyltransferase activity"/>
    <property type="evidence" value="ECO:0007669"/>
    <property type="project" value="UniProtKB-EC"/>
</dbReference>
<comment type="subcellular location">
    <subcellularLocation>
        <location evidence="1">Endoplasmic reticulum</location>
    </subcellularLocation>
</comment>
<keyword evidence="10" id="KW-1185">Reference proteome</keyword>
<dbReference type="Gene3D" id="3.40.50.2000">
    <property type="entry name" value="Glycogen Phosphorylase B"/>
    <property type="match status" value="1"/>
</dbReference>
<dbReference type="AlphaFoldDB" id="A0A8C2YQU4"/>
<dbReference type="GO" id="GO:0006488">
    <property type="term" value="P:dolichol-linked oligosaccharide biosynthetic process"/>
    <property type="evidence" value="ECO:0007669"/>
    <property type="project" value="InterPro"/>
</dbReference>
<evidence type="ECO:0000313" key="10">
    <source>
        <dbReference type="Proteomes" id="UP000694398"/>
    </source>
</evidence>
<evidence type="ECO:0000256" key="3">
    <source>
        <dbReference type="ARBA" id="ARBA00012614"/>
    </source>
</evidence>
<dbReference type="PANTHER" id="PTHR12867:SF7">
    <property type="entry name" value="BIFUNCTIONAL UDP-N-ACETYLGLUCOSAMINE TRANSFERASE AND DEUBIQUITINASE ALG13-RELATED"/>
    <property type="match status" value="1"/>
</dbReference>
<organism evidence="9 10">
    <name type="scientific">Chinchilla lanigera</name>
    <name type="common">Long-tailed chinchilla</name>
    <name type="synonym">Chinchilla villidera</name>
    <dbReference type="NCBI Taxonomy" id="34839"/>
    <lineage>
        <taxon>Eukaryota</taxon>
        <taxon>Metazoa</taxon>
        <taxon>Chordata</taxon>
        <taxon>Craniata</taxon>
        <taxon>Vertebrata</taxon>
        <taxon>Euteleostomi</taxon>
        <taxon>Mammalia</taxon>
        <taxon>Eutheria</taxon>
        <taxon>Euarchontoglires</taxon>
        <taxon>Glires</taxon>
        <taxon>Rodentia</taxon>
        <taxon>Hystricomorpha</taxon>
        <taxon>Chinchillidae</taxon>
        <taxon>Chinchilla</taxon>
    </lineage>
</organism>
<feature type="domain" description="Glycosyl transferase family 28 C-terminal" evidence="8">
    <location>
        <begin position="25"/>
        <end position="88"/>
    </location>
</feature>
<evidence type="ECO:0000256" key="6">
    <source>
        <dbReference type="ARBA" id="ARBA00022679"/>
    </source>
</evidence>
<gene>
    <name evidence="9" type="primary">LOC102004721</name>
</gene>
<name>A0A8C2YQU4_CHILA</name>
<evidence type="ECO:0000256" key="2">
    <source>
        <dbReference type="ARBA" id="ARBA00006962"/>
    </source>
</evidence>
<dbReference type="Ensembl" id="ENSCLAT00000016703.1">
    <property type="protein sequence ID" value="ENSCLAP00000016539.1"/>
    <property type="gene ID" value="ENSCLAG00000011372.1"/>
</dbReference>
<keyword evidence="7" id="KW-0256">Endoplasmic reticulum</keyword>
<reference evidence="9" key="1">
    <citation type="submission" date="2025-08" db="UniProtKB">
        <authorList>
            <consortium name="Ensembl"/>
        </authorList>
    </citation>
    <scope>IDENTIFICATION</scope>
</reference>
<dbReference type="Proteomes" id="UP000694398">
    <property type="component" value="Unassembled WGS sequence"/>
</dbReference>
<proteinExistence type="inferred from homology"/>
<keyword evidence="6" id="KW-0808">Transferase</keyword>
<reference evidence="9" key="2">
    <citation type="submission" date="2025-09" db="UniProtKB">
        <authorList>
            <consortium name="Ensembl"/>
        </authorList>
    </citation>
    <scope>IDENTIFICATION</scope>
</reference>
<dbReference type="EC" id="2.4.1.141" evidence="3"/>
<accession>A0A8C2YQU4</accession>
<evidence type="ECO:0000256" key="4">
    <source>
        <dbReference type="ARBA" id="ARBA00017468"/>
    </source>
</evidence>
<dbReference type="OMA" id="CNTSEMN"/>
<dbReference type="PANTHER" id="PTHR12867">
    <property type="entry name" value="GLYCOSYL TRANSFERASE-RELATED"/>
    <property type="match status" value="1"/>
</dbReference>
<dbReference type="InterPro" id="IPR039042">
    <property type="entry name" value="Alg13-like"/>
</dbReference>
<dbReference type="GeneTree" id="ENSGT00510000047493"/>
<comment type="similarity">
    <text evidence="2">Belongs to the glycosyltransferase 28 family.</text>
</comment>
<dbReference type="GO" id="GO:0005783">
    <property type="term" value="C:endoplasmic reticulum"/>
    <property type="evidence" value="ECO:0007669"/>
    <property type="project" value="UniProtKB-SubCell"/>
</dbReference>
<sequence>TFKSLGFSGLALQIGRTMVLQSSSTESFTLRVYSCKDSLREDTQRAGLVISHAGAASCLESLGKGEPLVIVINKKLMKNHQLQLANQLHKQERLFCSTLPGLLQSMDRSTLKCYPPGQPEKFSAFLSKVVGLQK</sequence>
<evidence type="ECO:0000256" key="1">
    <source>
        <dbReference type="ARBA" id="ARBA00004240"/>
    </source>
</evidence>
<protein>
    <recommendedName>
        <fullName evidence="4">UDP-N-acetylglucosamine transferase subunit ALG13</fullName>
        <ecNumber evidence="3">2.4.1.141</ecNumber>
    </recommendedName>
</protein>
<evidence type="ECO:0000259" key="8">
    <source>
        <dbReference type="Pfam" id="PF04101"/>
    </source>
</evidence>
<evidence type="ECO:0000256" key="7">
    <source>
        <dbReference type="ARBA" id="ARBA00022824"/>
    </source>
</evidence>
<dbReference type="InterPro" id="IPR007235">
    <property type="entry name" value="Glyco_trans_28_C"/>
</dbReference>
<evidence type="ECO:0000313" key="9">
    <source>
        <dbReference type="Ensembl" id="ENSCLAP00000016539.1"/>
    </source>
</evidence>
<evidence type="ECO:0000256" key="5">
    <source>
        <dbReference type="ARBA" id="ARBA00022676"/>
    </source>
</evidence>
<dbReference type="SUPFAM" id="SSF53756">
    <property type="entry name" value="UDP-Glycosyltransferase/glycogen phosphorylase"/>
    <property type="match status" value="1"/>
</dbReference>
<dbReference type="Pfam" id="PF04101">
    <property type="entry name" value="Glyco_tran_28_C"/>
    <property type="match status" value="1"/>
</dbReference>